<feature type="domain" description="F-box/LRR-repeat protein 15-like leucin rich repeat" evidence="3">
    <location>
        <begin position="195"/>
        <end position="301"/>
    </location>
</feature>
<dbReference type="AlphaFoldDB" id="A0A9P7VZ02"/>
<evidence type="ECO:0000259" key="2">
    <source>
        <dbReference type="Pfam" id="PF12937"/>
    </source>
</evidence>
<dbReference type="Pfam" id="PF12937">
    <property type="entry name" value="F-box-like"/>
    <property type="match status" value="1"/>
</dbReference>
<dbReference type="InterPro" id="IPR036047">
    <property type="entry name" value="F-box-like_dom_sf"/>
</dbReference>
<dbReference type="PANTHER" id="PTHR13318:SF95">
    <property type="entry name" value="F-BOX PROTEIN YLR352W"/>
    <property type="match status" value="1"/>
</dbReference>
<dbReference type="GO" id="GO:0019005">
    <property type="term" value="C:SCF ubiquitin ligase complex"/>
    <property type="evidence" value="ECO:0007669"/>
    <property type="project" value="TreeGrafter"/>
</dbReference>
<evidence type="ECO:0000313" key="4">
    <source>
        <dbReference type="EMBL" id="KAG7449025.1"/>
    </source>
</evidence>
<feature type="domain" description="F-box/LRR-repeat protein 15-like leucin rich repeat" evidence="3">
    <location>
        <begin position="394"/>
        <end position="506"/>
    </location>
</feature>
<protein>
    <submittedName>
        <fullName evidence="4">RNI-like protein</fullName>
    </submittedName>
</protein>
<feature type="region of interest" description="Disordered" evidence="1">
    <location>
        <begin position="558"/>
        <end position="590"/>
    </location>
</feature>
<proteinExistence type="predicted"/>
<feature type="compositionally biased region" description="Polar residues" evidence="1">
    <location>
        <begin position="798"/>
        <end position="812"/>
    </location>
</feature>
<dbReference type="Pfam" id="PF25372">
    <property type="entry name" value="DUF7885"/>
    <property type="match status" value="2"/>
</dbReference>
<dbReference type="SMART" id="SM00367">
    <property type="entry name" value="LRR_CC"/>
    <property type="match status" value="11"/>
</dbReference>
<accession>A0A9P7VZ02</accession>
<dbReference type="GeneID" id="66107926"/>
<reference evidence="4" key="1">
    <citation type="submission" date="2020-11" db="EMBL/GenBank/DDBJ databases">
        <title>Adaptations for nitrogen fixation in a non-lichenized fungal sporocarp promotes dispersal by wood-feeding termites.</title>
        <authorList>
            <consortium name="DOE Joint Genome Institute"/>
            <person name="Koch R.A."/>
            <person name="Yoon G."/>
            <person name="Arayal U."/>
            <person name="Lail K."/>
            <person name="Amirebrahimi M."/>
            <person name="Labutti K."/>
            <person name="Lipzen A."/>
            <person name="Riley R."/>
            <person name="Barry K."/>
            <person name="Henrissat B."/>
            <person name="Grigoriev I.V."/>
            <person name="Herr J.R."/>
            <person name="Aime M.C."/>
        </authorList>
    </citation>
    <scope>NUCLEOTIDE SEQUENCE</scope>
    <source>
        <strain evidence="4">MCA 3950</strain>
    </source>
</reference>
<feature type="region of interest" description="Disordered" evidence="1">
    <location>
        <begin position="691"/>
        <end position="712"/>
    </location>
</feature>
<feature type="compositionally biased region" description="Polar residues" evidence="1">
    <location>
        <begin position="826"/>
        <end position="844"/>
    </location>
</feature>
<dbReference type="InterPro" id="IPR032675">
    <property type="entry name" value="LRR_dom_sf"/>
</dbReference>
<comment type="caution">
    <text evidence="4">The sequence shown here is derived from an EMBL/GenBank/DDBJ whole genome shotgun (WGS) entry which is preliminary data.</text>
</comment>
<feature type="compositionally biased region" description="Acidic residues" evidence="1">
    <location>
        <begin position="560"/>
        <end position="590"/>
    </location>
</feature>
<feature type="domain" description="F-box" evidence="2">
    <location>
        <begin position="60"/>
        <end position="104"/>
    </location>
</feature>
<gene>
    <name evidence="4" type="ORF">BT62DRAFT_929023</name>
</gene>
<dbReference type="SUPFAM" id="SSF52047">
    <property type="entry name" value="RNI-like"/>
    <property type="match status" value="2"/>
</dbReference>
<dbReference type="Gene3D" id="3.80.10.10">
    <property type="entry name" value="Ribonuclease Inhibitor"/>
    <property type="match status" value="2"/>
</dbReference>
<feature type="compositionally biased region" description="Polar residues" evidence="1">
    <location>
        <begin position="776"/>
        <end position="789"/>
    </location>
</feature>
<dbReference type="Proteomes" id="UP000812287">
    <property type="component" value="Unassembled WGS sequence"/>
</dbReference>
<dbReference type="SUPFAM" id="SSF81383">
    <property type="entry name" value="F-box domain"/>
    <property type="match status" value="1"/>
</dbReference>
<feature type="compositionally biased region" description="Polar residues" evidence="1">
    <location>
        <begin position="692"/>
        <end position="712"/>
    </location>
</feature>
<sequence>MTMYKHRIPSTTSFSDDDADDDRGRAVYLIDHDSQPLVVSPAQWSKRRTRPTVLQSPSPMSNLPAEILIHIFKHLVSPRDLYTSLRVCRAWCECSVELLWHKPGFTSFETLEKVAKLLGAQNQTFTYSSFVRRLNFIALAKNLNDDVFAALINCDRLERLTLVNCVLLTSTVLTRVLPSFPNLVAIDVSGVISTTDEAVIGLASSAKRLQGINLTGCKNVTDDGILALADNCPFLRRVKLSNLELLTDVSVSALAKACPLLLEVDFNHCKLITDLSVRDIWIYCSQMREMKLSHCPDLTDAAFPAPLKEQVLQLETPNPFPSSAPINSDKLPPLDISRTFEHLRMLDLTACPLVTDDAVEGIISHAPKIRNLVLSKCTLLTDRSVENICRLGRHLHYLHLGHAEKITDRSVRTLARSCTRLRYVDFANCTLLTDMSVFELSALPKLRRVGLVRVNNLTDEAIYALAERHATLERIHLSYCDQISVMAIHFLLQKLHKLTHLSLTGVPAFRQPELQAFCRDPPSDFNSNQQSAFCVFSGKGVSQLRAFLTELFDRITEMNGTDDTEYEDDDDDELEEELEDAGEDEREDIEETYDSQPVFDDMPHSAAQASIQPNSVPDDEFAVSHSHPIHPNTFPPTTTSEVPSTSSNLQGATDRLNKIMASLPSAGANAGPSRRQRQPSSRTMADMLPIVENSTSSPPSDVASNLSGATNQSNGAGFFRTYQDGIPSRNSGVLTPDLNFAEIGHGRGAQTGSSQYQLRRGHEHQPHHRPSVIDVDTTNLSMTATPSTTEADRAIVLTDSSNSYRTSGQSAPDTGVSWPYREPLSPVTSNKESPGPTPSTSNINDMRGRSMKRSFRNTLNAAEHYATSFLFGRSPTRNLHDETGGPSSSRGR</sequence>
<dbReference type="PANTHER" id="PTHR13318">
    <property type="entry name" value="PARTNER OF PAIRED, ISOFORM B-RELATED"/>
    <property type="match status" value="1"/>
</dbReference>
<dbReference type="GO" id="GO:0031146">
    <property type="term" value="P:SCF-dependent proteasomal ubiquitin-dependent protein catabolic process"/>
    <property type="evidence" value="ECO:0007669"/>
    <property type="project" value="TreeGrafter"/>
</dbReference>
<evidence type="ECO:0000259" key="3">
    <source>
        <dbReference type="Pfam" id="PF25372"/>
    </source>
</evidence>
<dbReference type="RefSeq" id="XP_043042525.1">
    <property type="nucleotide sequence ID" value="XM_043185629.1"/>
</dbReference>
<dbReference type="InterPro" id="IPR001810">
    <property type="entry name" value="F-box_dom"/>
</dbReference>
<dbReference type="EMBL" id="MU250528">
    <property type="protein sequence ID" value="KAG7449025.1"/>
    <property type="molecule type" value="Genomic_DNA"/>
</dbReference>
<evidence type="ECO:0000256" key="1">
    <source>
        <dbReference type="SAM" id="MobiDB-lite"/>
    </source>
</evidence>
<feature type="compositionally biased region" description="Basic residues" evidence="1">
    <location>
        <begin position="759"/>
        <end position="770"/>
    </location>
</feature>
<evidence type="ECO:0000313" key="5">
    <source>
        <dbReference type="Proteomes" id="UP000812287"/>
    </source>
</evidence>
<feature type="region of interest" description="Disordered" evidence="1">
    <location>
        <begin position="868"/>
        <end position="892"/>
    </location>
</feature>
<name>A0A9P7VZ02_9AGAR</name>
<dbReference type="InterPro" id="IPR057207">
    <property type="entry name" value="FBXL15_LRR"/>
</dbReference>
<feature type="region of interest" description="Disordered" evidence="1">
    <location>
        <begin position="743"/>
        <end position="856"/>
    </location>
</feature>
<keyword evidence="5" id="KW-1185">Reference proteome</keyword>
<feature type="region of interest" description="Disordered" evidence="1">
    <location>
        <begin position="607"/>
        <end position="650"/>
    </location>
</feature>
<dbReference type="InterPro" id="IPR006553">
    <property type="entry name" value="Leu-rich_rpt_Cys-con_subtyp"/>
</dbReference>
<feature type="compositionally biased region" description="Low complexity" evidence="1">
    <location>
        <begin position="635"/>
        <end position="647"/>
    </location>
</feature>
<dbReference type="OrthoDB" id="10257471at2759"/>
<organism evidence="4 5">
    <name type="scientific">Guyanagaster necrorhizus</name>
    <dbReference type="NCBI Taxonomy" id="856835"/>
    <lineage>
        <taxon>Eukaryota</taxon>
        <taxon>Fungi</taxon>
        <taxon>Dikarya</taxon>
        <taxon>Basidiomycota</taxon>
        <taxon>Agaricomycotina</taxon>
        <taxon>Agaricomycetes</taxon>
        <taxon>Agaricomycetidae</taxon>
        <taxon>Agaricales</taxon>
        <taxon>Marasmiineae</taxon>
        <taxon>Physalacriaceae</taxon>
        <taxon>Guyanagaster</taxon>
    </lineage>
</organism>